<name>A0ABQ8T0B4_PERAM</name>
<comment type="caution">
    <text evidence="2">The sequence shown here is derived from an EMBL/GenBank/DDBJ whole genome shotgun (WGS) entry which is preliminary data.</text>
</comment>
<evidence type="ECO:0000256" key="1">
    <source>
        <dbReference type="SAM" id="SignalP"/>
    </source>
</evidence>
<gene>
    <name evidence="2" type="ORF">ANN_08063</name>
</gene>
<accession>A0ABQ8T0B4</accession>
<evidence type="ECO:0000313" key="2">
    <source>
        <dbReference type="EMBL" id="KAJ4439932.1"/>
    </source>
</evidence>
<feature type="chain" id="PRO_5047166497" evidence="1">
    <location>
        <begin position="22"/>
        <end position="432"/>
    </location>
</feature>
<sequence length="432" mass="50126">MTRTAVHAVLLIINAVCMATAKHRIRIRRKNVQDAMNTAKNFYVDTDIKEVFASPLRTCDVMANRYISRLFKQSTQTKIDTLNTLHLRYTRTPESSHLIPSYCTVAVANGKHSSPALKERALSLSAVCAEYSLYCPKYKPRITSYRDLKHIEHDELINDALSLPWTEVWNLPNIDDKIEKFNDLVIQLYDKHAPLKTRRVGRHPAPWMCDAIKLLMTDRDTAYRKYRRSKDELDFNTYKVLRNKCNQAVRNAKLRHAHSLILPSVSAKELWRNLNNLGLTKAKPRVDNINLSLNSLNEHFVTAPPEPLHKQETLEFLRSYPQPVWDKFFFKYINPTDVMKTLRRMKSKAQETKMVMEKIKSEMYNSGKKTGPTLIADFRALFTPEHDRLVFASKANADDVRRAQRCSLTFIAVKKPCTFKSTEQNPSEDRQR</sequence>
<feature type="signal peptide" evidence="1">
    <location>
        <begin position="1"/>
        <end position="21"/>
    </location>
</feature>
<evidence type="ECO:0000313" key="3">
    <source>
        <dbReference type="Proteomes" id="UP001148838"/>
    </source>
</evidence>
<dbReference type="Proteomes" id="UP001148838">
    <property type="component" value="Unassembled WGS sequence"/>
</dbReference>
<reference evidence="2 3" key="1">
    <citation type="journal article" date="2022" name="Allergy">
        <title>Genome assembly and annotation of Periplaneta americana reveal a comprehensive cockroach allergen profile.</title>
        <authorList>
            <person name="Wang L."/>
            <person name="Xiong Q."/>
            <person name="Saelim N."/>
            <person name="Wang L."/>
            <person name="Nong W."/>
            <person name="Wan A.T."/>
            <person name="Shi M."/>
            <person name="Liu X."/>
            <person name="Cao Q."/>
            <person name="Hui J.H.L."/>
            <person name="Sookrung N."/>
            <person name="Leung T.F."/>
            <person name="Tungtrongchitr A."/>
            <person name="Tsui S.K.W."/>
        </authorList>
    </citation>
    <scope>NUCLEOTIDE SEQUENCE [LARGE SCALE GENOMIC DNA]</scope>
    <source>
        <strain evidence="2">PWHHKU_190912</strain>
    </source>
</reference>
<keyword evidence="3" id="KW-1185">Reference proteome</keyword>
<dbReference type="PANTHER" id="PTHR47510">
    <property type="entry name" value="REVERSE TRANSCRIPTASE DOMAIN-CONTAINING PROTEIN"/>
    <property type="match status" value="1"/>
</dbReference>
<keyword evidence="1" id="KW-0732">Signal</keyword>
<dbReference type="EMBL" id="JAJSOF020000017">
    <property type="protein sequence ID" value="KAJ4439932.1"/>
    <property type="molecule type" value="Genomic_DNA"/>
</dbReference>
<organism evidence="2 3">
    <name type="scientific">Periplaneta americana</name>
    <name type="common">American cockroach</name>
    <name type="synonym">Blatta americana</name>
    <dbReference type="NCBI Taxonomy" id="6978"/>
    <lineage>
        <taxon>Eukaryota</taxon>
        <taxon>Metazoa</taxon>
        <taxon>Ecdysozoa</taxon>
        <taxon>Arthropoda</taxon>
        <taxon>Hexapoda</taxon>
        <taxon>Insecta</taxon>
        <taxon>Pterygota</taxon>
        <taxon>Neoptera</taxon>
        <taxon>Polyneoptera</taxon>
        <taxon>Dictyoptera</taxon>
        <taxon>Blattodea</taxon>
        <taxon>Blattoidea</taxon>
        <taxon>Blattidae</taxon>
        <taxon>Blattinae</taxon>
        <taxon>Periplaneta</taxon>
    </lineage>
</organism>
<protein>
    <submittedName>
        <fullName evidence="2">Uncharacterized protein</fullName>
    </submittedName>
</protein>
<dbReference type="PANTHER" id="PTHR47510:SF3">
    <property type="entry name" value="ENDO_EXONUCLEASE_PHOSPHATASE DOMAIN-CONTAINING PROTEIN"/>
    <property type="match status" value="1"/>
</dbReference>
<proteinExistence type="predicted"/>